<reference evidence="6 7" key="1">
    <citation type="submission" date="2019-11" db="EMBL/GenBank/DDBJ databases">
        <authorList>
            <person name="Jiao W.-B."/>
            <person name="Schneeberger K."/>
        </authorList>
    </citation>
    <scope>NUCLEOTIDE SEQUENCE [LARGE SCALE GENOMIC DNA]</scope>
    <source>
        <strain evidence="7">cv. An-1</strain>
    </source>
</reference>
<dbReference type="Proteomes" id="UP000426265">
    <property type="component" value="Unassembled WGS sequence"/>
</dbReference>
<comment type="similarity">
    <text evidence="1">Belongs to the IAA-amido conjugating enzyme family.</text>
</comment>
<dbReference type="ExpressionAtlas" id="A0A654EGP3">
    <property type="expression patterns" value="baseline and differential"/>
</dbReference>
<dbReference type="Pfam" id="PF23572">
    <property type="entry name" value="GH3_C"/>
    <property type="match status" value="1"/>
</dbReference>
<feature type="domain" description="GH3 C-terminal" evidence="5">
    <location>
        <begin position="419"/>
        <end position="541"/>
    </location>
</feature>
<evidence type="ECO:0000313" key="7">
    <source>
        <dbReference type="Proteomes" id="UP000426265"/>
    </source>
</evidence>
<organism evidence="6 7">
    <name type="scientific">Arabidopsis thaliana</name>
    <name type="common">Mouse-ear cress</name>
    <dbReference type="NCBI Taxonomy" id="3702"/>
    <lineage>
        <taxon>Eukaryota</taxon>
        <taxon>Viridiplantae</taxon>
        <taxon>Streptophyta</taxon>
        <taxon>Embryophyta</taxon>
        <taxon>Tracheophyta</taxon>
        <taxon>Spermatophyta</taxon>
        <taxon>Magnoliopsida</taxon>
        <taxon>eudicotyledons</taxon>
        <taxon>Gunneridae</taxon>
        <taxon>Pentapetalae</taxon>
        <taxon>rosids</taxon>
        <taxon>malvids</taxon>
        <taxon>Brassicales</taxon>
        <taxon>Brassicaceae</taxon>
        <taxon>Camelineae</taxon>
        <taxon>Arabidopsis</taxon>
    </lineage>
</organism>
<dbReference type="Pfam" id="PF03321">
    <property type="entry name" value="GH3"/>
    <property type="match status" value="1"/>
</dbReference>
<dbReference type="PANTHER" id="PTHR31901">
    <property type="entry name" value="GH3 DOMAIN-CONTAINING PROTEIN"/>
    <property type="match status" value="1"/>
</dbReference>
<evidence type="ECO:0000259" key="5">
    <source>
        <dbReference type="Pfam" id="PF23572"/>
    </source>
</evidence>
<name>A0A654EGP3_ARATH</name>
<keyword evidence="3" id="KW-0175">Coiled coil</keyword>
<dbReference type="EMBL" id="CACRSJ010000104">
    <property type="protein sequence ID" value="VYS48506.1"/>
    <property type="molecule type" value="Genomic_DNA"/>
</dbReference>
<evidence type="ECO:0000313" key="6">
    <source>
        <dbReference type="EMBL" id="VYS48506.1"/>
    </source>
</evidence>
<dbReference type="GO" id="GO:0016874">
    <property type="term" value="F:ligase activity"/>
    <property type="evidence" value="ECO:0007669"/>
    <property type="project" value="UniProtKB-KW"/>
</dbReference>
<dbReference type="AlphaFoldDB" id="A0A654EGP3"/>
<feature type="coiled-coil region" evidence="3">
    <location>
        <begin position="3"/>
        <end position="30"/>
    </location>
</feature>
<dbReference type="Pfam" id="PF23571">
    <property type="entry name" value="GH3_M"/>
    <property type="match status" value="1"/>
</dbReference>
<evidence type="ECO:0000256" key="3">
    <source>
        <dbReference type="SAM" id="Coils"/>
    </source>
</evidence>
<evidence type="ECO:0000259" key="4">
    <source>
        <dbReference type="Pfam" id="PF23571"/>
    </source>
</evidence>
<evidence type="ECO:0000256" key="2">
    <source>
        <dbReference type="ARBA" id="ARBA00022598"/>
    </source>
</evidence>
<evidence type="ECO:0000256" key="1">
    <source>
        <dbReference type="ARBA" id="ARBA00008068"/>
    </source>
</evidence>
<dbReference type="InterPro" id="IPR055378">
    <property type="entry name" value="GH3_C"/>
</dbReference>
<keyword evidence="2" id="KW-0436">Ligase</keyword>
<dbReference type="InterPro" id="IPR004993">
    <property type="entry name" value="GH3"/>
</dbReference>
<accession>A0A654EGP3</accession>
<feature type="domain" description="GH3 middle" evidence="4">
    <location>
        <begin position="334"/>
        <end position="404"/>
    </location>
</feature>
<sequence>MSLRFELKDLEELTSNVKQVQDDLLEEILQINANTEYLCQFLHGSSSKELFKKNVPVVSYDDVRPYIERVANGEPSNIFTGETITNFLLSSGTSGEKQKIFPVNNKCFENMTFIHALCSSTISKYIDGIGEGKVMAFLNTKPFITTPSGLPVAPLSTSFAMSDYFKNRPSKCYSSPDEVILCVDNRQNMYCHLLCGLAQREEVVSIAAAFASSLVEAIRFLETHWKELCNNIRSGNISEWITDRGCRDSVSVILGGPNPELADLIEHRCSHKSWEGMITKLWPNVKYIQTIITGQMSLEFYSNKLPLISPRYASSETIFGVNLNPLCKPNNVSYTFLPNMSYFKFLLVDEENNDEIVDLVNVKLGCFYEPLITNHFGLCRYRMGDIRQVTGFYNNAPQFRFVRRKYMVLSINVETTTEEDILRALNQAGLVLESSDLMLMGFTCYADISTVPGHYVFYWELKAKNYDGIVKLDNKVMVECCCVIEESFDVLYRKIRNRYGSIGALEIRVLQQGTFNTLMEYFISKGASTSQYKTPLCINAPQVLAILEEKVLARFFSDKFPPL</sequence>
<protein>
    <submittedName>
        <fullName evidence="6">Uncharacterized protein</fullName>
    </submittedName>
</protein>
<gene>
    <name evidence="6" type="ORF">AN1_LOCUS3987</name>
</gene>
<dbReference type="InterPro" id="IPR055377">
    <property type="entry name" value="GH3_M"/>
</dbReference>
<dbReference type="PANTHER" id="PTHR31901:SF52">
    <property type="entry name" value="AUXIN-RESPONSIVE GH3 FAMILY PROTEIN"/>
    <property type="match status" value="1"/>
</dbReference>
<proteinExistence type="inferred from homology"/>